<dbReference type="InterPro" id="IPR037120">
    <property type="entry name" value="Haem_peroxidase_sf_animal"/>
</dbReference>
<evidence type="ECO:0000256" key="6">
    <source>
        <dbReference type="ARBA" id="ARBA00023004"/>
    </source>
</evidence>
<dbReference type="PANTHER" id="PTHR11475:SF63">
    <property type="entry name" value="EOSINOPHIL PEROXIDASE"/>
    <property type="match status" value="1"/>
</dbReference>
<keyword evidence="3 9" id="KW-0479">Metal-binding</keyword>
<dbReference type="PROSITE" id="PS50292">
    <property type="entry name" value="PEROXIDASE_3"/>
    <property type="match status" value="2"/>
</dbReference>
<dbReference type="PANTHER" id="PTHR11475">
    <property type="entry name" value="OXIDASE/PEROXIDASE"/>
    <property type="match status" value="1"/>
</dbReference>
<dbReference type="PRINTS" id="PR00457">
    <property type="entry name" value="ANPEROXIDASE"/>
</dbReference>
<evidence type="ECO:0000256" key="5">
    <source>
        <dbReference type="ARBA" id="ARBA00023002"/>
    </source>
</evidence>
<evidence type="ECO:0000313" key="11">
    <source>
        <dbReference type="EMBL" id="KAF5899956.1"/>
    </source>
</evidence>
<evidence type="ECO:0000256" key="8">
    <source>
        <dbReference type="ARBA" id="ARBA00061342"/>
    </source>
</evidence>
<dbReference type="GO" id="GO:0005615">
    <property type="term" value="C:extracellular space"/>
    <property type="evidence" value="ECO:0007669"/>
    <property type="project" value="TreeGrafter"/>
</dbReference>
<dbReference type="Pfam" id="PF03098">
    <property type="entry name" value="An_peroxidase"/>
    <property type="match status" value="2"/>
</dbReference>
<evidence type="ECO:0000256" key="9">
    <source>
        <dbReference type="PIRSR" id="PIRSR619791-2"/>
    </source>
</evidence>
<dbReference type="InterPro" id="IPR019791">
    <property type="entry name" value="Haem_peroxidase_animal"/>
</dbReference>
<evidence type="ECO:0000256" key="4">
    <source>
        <dbReference type="ARBA" id="ARBA00022729"/>
    </source>
</evidence>
<comment type="similarity">
    <text evidence="8">Belongs to the peroxidase family. XPO subfamily.</text>
</comment>
<evidence type="ECO:0000256" key="3">
    <source>
        <dbReference type="ARBA" id="ARBA00022723"/>
    </source>
</evidence>
<reference evidence="11" key="1">
    <citation type="submission" date="2020-07" db="EMBL/GenBank/DDBJ databases">
        <title>Clarias magur genome sequencing, assembly and annotation.</title>
        <authorList>
            <person name="Kushwaha B."/>
            <person name="Kumar R."/>
            <person name="Das P."/>
            <person name="Joshi C.G."/>
            <person name="Kumar D."/>
            <person name="Nagpure N.S."/>
            <person name="Pandey M."/>
            <person name="Agarwal S."/>
            <person name="Srivastava S."/>
            <person name="Singh M."/>
            <person name="Sahoo L."/>
            <person name="Jayasankar P."/>
            <person name="Meher P.K."/>
            <person name="Koringa P.G."/>
            <person name="Iquebal M.A."/>
            <person name="Das S.P."/>
            <person name="Bit A."/>
            <person name="Patnaik S."/>
            <person name="Patel N."/>
            <person name="Shah T.M."/>
            <person name="Hinsu A."/>
            <person name="Jena J.K."/>
        </authorList>
    </citation>
    <scope>NUCLEOTIDE SEQUENCE</scope>
    <source>
        <strain evidence="11">CIFAMagur01</strain>
        <tissue evidence="11">Testis</tissue>
    </source>
</reference>
<dbReference type="FunFam" id="1.10.640.10:FF:000001">
    <property type="entry name" value="Peroxidasin homolog"/>
    <property type="match status" value="1"/>
</dbReference>
<keyword evidence="12" id="KW-1185">Reference proteome</keyword>
<evidence type="ECO:0000256" key="1">
    <source>
        <dbReference type="ARBA" id="ARBA00001970"/>
    </source>
</evidence>
<protein>
    <submittedName>
        <fullName evidence="11">Eosinophil peroxidase-like</fullName>
    </submittedName>
</protein>
<gene>
    <name evidence="11" type="primary">mpx</name>
    <name evidence="11" type="ORF">DAT39_010345</name>
</gene>
<evidence type="ECO:0000256" key="7">
    <source>
        <dbReference type="ARBA" id="ARBA00023157"/>
    </source>
</evidence>
<feature type="binding site" description="axial binding residue" evidence="9">
    <location>
        <position position="494"/>
    </location>
    <ligand>
        <name>heme b</name>
        <dbReference type="ChEBI" id="CHEBI:60344"/>
    </ligand>
    <ligandPart>
        <name>Fe</name>
        <dbReference type="ChEBI" id="CHEBI:18248"/>
    </ligandPart>
</feature>
<evidence type="ECO:0000256" key="10">
    <source>
        <dbReference type="SAM" id="SignalP"/>
    </source>
</evidence>
<dbReference type="SUPFAM" id="SSF48113">
    <property type="entry name" value="Heme-dependent peroxidases"/>
    <property type="match status" value="2"/>
</dbReference>
<dbReference type="OrthoDB" id="823504at2759"/>
<proteinExistence type="inferred from homology"/>
<comment type="caution">
    <text evidence="11">The sequence shown here is derived from an EMBL/GenBank/DDBJ whole genome shotgun (WGS) entry which is preliminary data.</text>
</comment>
<sequence length="1241" mass="139846">MNLLPSVVTLGLCCLLSSLSVSGSEENGSIRPFVLDAIKEAKHVVDDSYLYSRQKSLERVRRDDFIKPSDILRLMKQPKRKAREAVRAADYLEQTLRIISEKSHHAHKRSINATGLLTEEELHTIEKLTGCAAQTLPPPCRTIPDLNKYRTASSVCNNHVNPLRGASNTAFTRWLRPTYEDSISQPQGWNPGRRYNSFVLPLVREVSNRIFSTQDRNVVGDSQYTFFITFFGQWNDHDLSFTPMSPSIRSFSNGINCDDSCERSEPCFPIQIPKDDPRLPSNSKSCLPVFRSAPACGSGNGAYMFGGVPRVREQINTLTSFLDAGQLYGSEDGLARELRDLSNDGGLMRVNDRFRDNGRELLPFTKVVSRMCATRNRILNTTSLEEVPCFIAGDERVDENIALTSLHTLFLREHNRIARALRRLNPHWTSEQLYQESRKIVGAFHQIIVFRDYLPHIVGTDAMRKQLGKYPGYNPNVDPTISNVFATAAYRFAHATIQPLIFRLDENFQENRQFPSVPLHTAFFTPWRIVFEGGIDPQIRGLISRPAKLNKQDAILVNAVRERLFAFTSKIAQDLGSLNLQRGRDHGQPGYNAWRRFCGLSTPRNVNELASVLNNTVLASKLLQLYGSPDNIDLWAGGIAEPFVTGGRVGPVFSCIIATQFQKIRQGDRLWWENSGVFTPAQRASLSKVSLSRIVCDNTGISRVPKNAFLYSPNQANFLPCRSILGVDLSAWKETVTGSEENGSIRPFILDAIKEAKQVVDDSYLYSRQKSLERVRRDDFIKPSDILRLMKQPKRKAREAVRAADYLEQTLRIISEKSLHAHKRSINATALLTQGELDTIKKLTGCAAQTLPPLCRILPDLNKYRTASSVCNNQLNPLRGASNIAFARWLPAAYEDNISQPQGWNQGKLYNGVVLPLVREVSNRIFSTQDQNVVGDSQYTFFITFFGQWNDHDLSFTPVSPSIRSFSNGISCDDSCERSEPCFPIQIPSGDPRLPSNSKSCLPVFRSAPACGSGNGAYMFGGVPRVREQINTLTSFLDVGQLYGSEDGLAQELRDLSNDGGLMRVNDRFRDNGRELLPFTKVVSKICATRNRILNTTGLEEVPCFIAGDARVDENIALTSLHTLFLREHNRIARALRRLNPHWTSEQLYQETRKIIIVFRDYLPHIVGTEAARRQLGSYPGYNPNVDPTISNVFATAAYRFAHATLQPLIFRLDENFQDNRQFPSVPLQTAFFTPWRVVFE</sequence>
<evidence type="ECO:0000313" key="12">
    <source>
        <dbReference type="Proteomes" id="UP000727407"/>
    </source>
</evidence>
<keyword evidence="2 9" id="KW-0349">Heme</keyword>
<evidence type="ECO:0000256" key="2">
    <source>
        <dbReference type="ARBA" id="ARBA00022617"/>
    </source>
</evidence>
<dbReference type="Gene3D" id="1.10.640.10">
    <property type="entry name" value="Haem peroxidase domain superfamily, animal type"/>
    <property type="match status" value="2"/>
</dbReference>
<accession>A0A8J4X3E0</accession>
<name>A0A8J4X3E0_CLAMG</name>
<dbReference type="InterPro" id="IPR010255">
    <property type="entry name" value="Haem_peroxidase_sf"/>
</dbReference>
<dbReference type="GO" id="GO:0004601">
    <property type="term" value="F:peroxidase activity"/>
    <property type="evidence" value="ECO:0007669"/>
    <property type="project" value="UniProtKB-KW"/>
</dbReference>
<keyword evidence="6 9" id="KW-0408">Iron</keyword>
<keyword evidence="5" id="KW-0560">Oxidoreductase</keyword>
<feature type="non-terminal residue" evidence="11">
    <location>
        <position position="1241"/>
    </location>
</feature>
<feature type="chain" id="PRO_5035203354" evidence="10">
    <location>
        <begin position="24"/>
        <end position="1241"/>
    </location>
</feature>
<comment type="cofactor">
    <cofactor evidence="1">
        <name>heme b</name>
        <dbReference type="ChEBI" id="CHEBI:60344"/>
    </cofactor>
</comment>
<dbReference type="EMBL" id="QNUK01000150">
    <property type="protein sequence ID" value="KAF5899956.1"/>
    <property type="molecule type" value="Genomic_DNA"/>
</dbReference>
<keyword evidence="7" id="KW-1015">Disulfide bond</keyword>
<dbReference type="AlphaFoldDB" id="A0A8J4X3E0"/>
<dbReference type="GO" id="GO:0006979">
    <property type="term" value="P:response to oxidative stress"/>
    <property type="evidence" value="ECO:0007669"/>
    <property type="project" value="InterPro"/>
</dbReference>
<keyword evidence="11" id="KW-0575">Peroxidase</keyword>
<organism evidence="11 12">
    <name type="scientific">Clarias magur</name>
    <name type="common">Asian catfish</name>
    <name type="synonym">Macropteronotus magur</name>
    <dbReference type="NCBI Taxonomy" id="1594786"/>
    <lineage>
        <taxon>Eukaryota</taxon>
        <taxon>Metazoa</taxon>
        <taxon>Chordata</taxon>
        <taxon>Craniata</taxon>
        <taxon>Vertebrata</taxon>
        <taxon>Euteleostomi</taxon>
        <taxon>Actinopterygii</taxon>
        <taxon>Neopterygii</taxon>
        <taxon>Teleostei</taxon>
        <taxon>Ostariophysi</taxon>
        <taxon>Siluriformes</taxon>
        <taxon>Clariidae</taxon>
        <taxon>Clarias</taxon>
    </lineage>
</organism>
<dbReference type="FunFam" id="1.10.640.10:FF:000013">
    <property type="entry name" value="Thyroid peroxidase"/>
    <property type="match status" value="1"/>
</dbReference>
<dbReference type="Proteomes" id="UP000727407">
    <property type="component" value="Unassembled WGS sequence"/>
</dbReference>
<dbReference type="GO" id="GO:0020037">
    <property type="term" value="F:heme binding"/>
    <property type="evidence" value="ECO:0007669"/>
    <property type="project" value="InterPro"/>
</dbReference>
<feature type="signal peptide" evidence="10">
    <location>
        <begin position="1"/>
        <end position="23"/>
    </location>
</feature>
<keyword evidence="4 10" id="KW-0732">Signal</keyword>
<dbReference type="GO" id="GO:0046872">
    <property type="term" value="F:metal ion binding"/>
    <property type="evidence" value="ECO:0007669"/>
    <property type="project" value="UniProtKB-KW"/>
</dbReference>